<dbReference type="Pfam" id="PF09968">
    <property type="entry name" value="DUF2202"/>
    <property type="match status" value="1"/>
</dbReference>
<dbReference type="Gene3D" id="1.20.1260.10">
    <property type="match status" value="1"/>
</dbReference>
<feature type="region of interest" description="Disordered" evidence="1">
    <location>
        <begin position="1"/>
        <end position="29"/>
    </location>
</feature>
<proteinExistence type="predicted"/>
<dbReference type="Proteomes" id="UP000175707">
    <property type="component" value="Unassembled WGS sequence"/>
</dbReference>
<sequence>MPEMAQGQGLGRRQETGLDETPERDAERQQHVAAMRARIAASPRLPLSLAEQEDLLHMREEEKIARDVYLRLYDRWNIQPFANISGSEQAHMDAILALLEHFGLPDPAAGLAVGQFHNSKLQHLYDTLIAQGERSPEEAIRVGLLIEELDIDDLQKAARRTHQQAIRAVYDELERGSRNHLRAFYRWKTQLGVTYHPEHLSPEVFMATALSAAERCSLPAY</sequence>
<evidence type="ECO:0000313" key="5">
    <source>
        <dbReference type="Proteomes" id="UP000175616"/>
    </source>
</evidence>
<accession>A0A1E7YXI6</accession>
<comment type="caution">
    <text evidence="4">The sequence shown here is derived from an EMBL/GenBank/DDBJ whole genome shotgun (WGS) entry which is preliminary data.</text>
</comment>
<dbReference type="EMBL" id="LZYE01000377">
    <property type="protein sequence ID" value="OFC28683.1"/>
    <property type="molecule type" value="Genomic_DNA"/>
</dbReference>
<dbReference type="Proteomes" id="UP000175616">
    <property type="component" value="Unassembled WGS sequence"/>
</dbReference>
<evidence type="ECO:0000313" key="3">
    <source>
        <dbReference type="EMBL" id="OFC28683.1"/>
    </source>
</evidence>
<dbReference type="InterPro" id="IPR019243">
    <property type="entry name" value="DUF2202"/>
</dbReference>
<reference evidence="5 6" key="1">
    <citation type="submission" date="2016-06" db="EMBL/GenBank/DDBJ databases">
        <title>Gene turnover analysis identifies the evolutionary adaptation of the extremophile Acidithiobacillus caldus.</title>
        <authorList>
            <person name="Zhang X."/>
        </authorList>
    </citation>
    <scope>NUCLEOTIDE SEQUENCE [LARGE SCALE GENOMIC DNA]</scope>
    <source>
        <strain evidence="3 5">DX</strain>
        <strain evidence="4 6">S1</strain>
    </source>
</reference>
<dbReference type="CDD" id="cd01048">
    <property type="entry name" value="Ferritin_like_AB2"/>
    <property type="match status" value="1"/>
</dbReference>
<gene>
    <name evidence="3" type="ORF">BAE27_15300</name>
    <name evidence="4" type="ORF">BAE30_05600</name>
</gene>
<dbReference type="OMA" id="QAHMDAI"/>
<organism evidence="4 6">
    <name type="scientific">Acidithiobacillus caldus</name>
    <dbReference type="NCBI Taxonomy" id="33059"/>
    <lineage>
        <taxon>Bacteria</taxon>
        <taxon>Pseudomonadati</taxon>
        <taxon>Pseudomonadota</taxon>
        <taxon>Acidithiobacillia</taxon>
        <taxon>Acidithiobacillales</taxon>
        <taxon>Acidithiobacillaceae</taxon>
        <taxon>Acidithiobacillus</taxon>
    </lineage>
</organism>
<protein>
    <recommendedName>
        <fullName evidence="2">DUF2202 domain-containing protein</fullName>
    </recommendedName>
</protein>
<dbReference type="InterPro" id="IPR009078">
    <property type="entry name" value="Ferritin-like_SF"/>
</dbReference>
<dbReference type="AlphaFoldDB" id="A0A1E7YXI6"/>
<feature type="domain" description="DUF2202" evidence="2">
    <location>
        <begin position="52"/>
        <end position="203"/>
    </location>
</feature>
<name>A0A1E7YXI6_9PROT</name>
<dbReference type="EMBL" id="LZYH01000420">
    <property type="protein sequence ID" value="OFC61221.1"/>
    <property type="molecule type" value="Genomic_DNA"/>
</dbReference>
<evidence type="ECO:0000256" key="1">
    <source>
        <dbReference type="SAM" id="MobiDB-lite"/>
    </source>
</evidence>
<dbReference type="SUPFAM" id="SSF47240">
    <property type="entry name" value="Ferritin-like"/>
    <property type="match status" value="1"/>
</dbReference>
<evidence type="ECO:0000259" key="2">
    <source>
        <dbReference type="Pfam" id="PF09968"/>
    </source>
</evidence>
<feature type="compositionally biased region" description="Basic and acidic residues" evidence="1">
    <location>
        <begin position="12"/>
        <end position="29"/>
    </location>
</feature>
<evidence type="ECO:0000313" key="4">
    <source>
        <dbReference type="EMBL" id="OFC61221.1"/>
    </source>
</evidence>
<evidence type="ECO:0000313" key="6">
    <source>
        <dbReference type="Proteomes" id="UP000175707"/>
    </source>
</evidence>
<dbReference type="InterPro" id="IPR012347">
    <property type="entry name" value="Ferritin-like"/>
</dbReference>